<dbReference type="PROSITE" id="PS51459">
    <property type="entry name" value="FIDO"/>
    <property type="match status" value="1"/>
</dbReference>
<dbReference type="InterPro" id="IPR006440">
    <property type="entry name" value="Doc"/>
</dbReference>
<dbReference type="PANTHER" id="PTHR39426:SF1">
    <property type="entry name" value="HOMOLOGY TO DEATH-ON-CURING PROTEIN OF PHAGE P1"/>
    <property type="match status" value="1"/>
</dbReference>
<gene>
    <name evidence="2" type="ORF">JG540_01660</name>
</gene>
<dbReference type="RefSeq" id="WP_200276358.1">
    <property type="nucleotide sequence ID" value="NZ_CP066802.1"/>
</dbReference>
<dbReference type="AlphaFoldDB" id="A0A7T7M9Z4"/>
<dbReference type="SUPFAM" id="SSF140931">
    <property type="entry name" value="Fic-like"/>
    <property type="match status" value="1"/>
</dbReference>
<dbReference type="Proteomes" id="UP000595895">
    <property type="component" value="Chromosome"/>
</dbReference>
<dbReference type="PANTHER" id="PTHR39426">
    <property type="entry name" value="HOMOLOGY TO DEATH-ON-CURING PROTEIN OF PHAGE P1"/>
    <property type="match status" value="1"/>
</dbReference>
<accession>A0A7T7M9Z4</accession>
<dbReference type="KEGG" id="awe:JG540_01660"/>
<dbReference type="Gene3D" id="1.20.120.1870">
    <property type="entry name" value="Fic/DOC protein, Fido domain"/>
    <property type="match status" value="1"/>
</dbReference>
<keyword evidence="3" id="KW-1185">Reference proteome</keyword>
<organism evidence="2 3">
    <name type="scientific">Actinomyces weissii</name>
    <dbReference type="NCBI Taxonomy" id="675090"/>
    <lineage>
        <taxon>Bacteria</taxon>
        <taxon>Bacillati</taxon>
        <taxon>Actinomycetota</taxon>
        <taxon>Actinomycetes</taxon>
        <taxon>Actinomycetales</taxon>
        <taxon>Actinomycetaceae</taxon>
        <taxon>Actinomyces</taxon>
    </lineage>
</organism>
<dbReference type="EMBL" id="CP066802">
    <property type="protein sequence ID" value="QQM67625.1"/>
    <property type="molecule type" value="Genomic_DNA"/>
</dbReference>
<name>A0A7T7M9Z4_9ACTO</name>
<evidence type="ECO:0000259" key="1">
    <source>
        <dbReference type="PROSITE" id="PS51459"/>
    </source>
</evidence>
<feature type="domain" description="Fido" evidence="1">
    <location>
        <begin position="1"/>
        <end position="124"/>
    </location>
</feature>
<dbReference type="NCBIfam" id="TIGR01550">
    <property type="entry name" value="DOC_P1"/>
    <property type="match status" value="1"/>
</dbReference>
<dbReference type="InterPro" id="IPR053737">
    <property type="entry name" value="Type_II_TA_Toxin"/>
</dbReference>
<dbReference type="InterPro" id="IPR003812">
    <property type="entry name" value="Fido"/>
</dbReference>
<dbReference type="Pfam" id="PF02661">
    <property type="entry name" value="Fic"/>
    <property type="match status" value="1"/>
</dbReference>
<proteinExistence type="predicted"/>
<protein>
    <submittedName>
        <fullName evidence="2">Type II toxin-antitoxin system death-on-curing family toxin</fullName>
    </submittedName>
</protein>
<dbReference type="GO" id="GO:0016301">
    <property type="term" value="F:kinase activity"/>
    <property type="evidence" value="ECO:0007669"/>
    <property type="project" value="InterPro"/>
</dbReference>
<evidence type="ECO:0000313" key="2">
    <source>
        <dbReference type="EMBL" id="QQM67625.1"/>
    </source>
</evidence>
<reference evidence="2 3" key="1">
    <citation type="submission" date="2020-12" db="EMBL/GenBank/DDBJ databases">
        <authorList>
            <person name="Zhou J."/>
        </authorList>
    </citation>
    <scope>NUCLEOTIDE SEQUENCE [LARGE SCALE GENOMIC DNA]</scope>
    <source>
        <strain evidence="2 3">CCUG 61299</strain>
    </source>
</reference>
<evidence type="ECO:0000313" key="3">
    <source>
        <dbReference type="Proteomes" id="UP000595895"/>
    </source>
</evidence>
<dbReference type="InterPro" id="IPR036597">
    <property type="entry name" value="Fido-like_dom_sf"/>
</dbReference>
<sequence>MRTDGEQDLVEFAIKINRRACGASHRVLDEGKLRGACGRPYATFDGAPIETVIARRAAALLQGINQAHAFADGNKRVAWMCMLYFLRRSGLDVQDTPADEAERFVLAVVEHTIAFDDMARWIADRVIESR</sequence>